<evidence type="ECO:0000313" key="3">
    <source>
        <dbReference type="EMBL" id="CAF3632617.1"/>
    </source>
</evidence>
<dbReference type="InterPro" id="IPR017926">
    <property type="entry name" value="GATASE"/>
</dbReference>
<evidence type="ECO:0000313" key="2">
    <source>
        <dbReference type="EMBL" id="CAF0923084.1"/>
    </source>
</evidence>
<dbReference type="PROSITE" id="PS51273">
    <property type="entry name" value="GATASE_TYPE_1"/>
    <property type="match status" value="1"/>
</dbReference>
<accession>A0A814B7Q4</accession>
<dbReference type="GO" id="GO:0005829">
    <property type="term" value="C:cytosol"/>
    <property type="evidence" value="ECO:0007669"/>
    <property type="project" value="TreeGrafter"/>
</dbReference>
<protein>
    <recommendedName>
        <fullName evidence="1">Glutamine amidotransferase domain-containing protein</fullName>
    </recommendedName>
</protein>
<dbReference type="CDD" id="cd01741">
    <property type="entry name" value="GATase1_1"/>
    <property type="match status" value="1"/>
</dbReference>
<evidence type="ECO:0000313" key="4">
    <source>
        <dbReference type="Proteomes" id="UP000663860"/>
    </source>
</evidence>
<dbReference type="PANTHER" id="PTHR42695">
    <property type="entry name" value="GLUTAMINE AMIDOTRANSFERASE YLR126C-RELATED"/>
    <property type="match status" value="1"/>
</dbReference>
<dbReference type="AlphaFoldDB" id="A0A814B7Q4"/>
<dbReference type="EMBL" id="CAJOBB010000266">
    <property type="protein sequence ID" value="CAF3632617.1"/>
    <property type="molecule type" value="Genomic_DNA"/>
</dbReference>
<gene>
    <name evidence="2" type="ORF">IZO911_LOCUS13427</name>
    <name evidence="3" type="ORF">KXQ929_LOCUS6747</name>
</gene>
<name>A0A814B7Q4_9BILA</name>
<dbReference type="PANTHER" id="PTHR42695:SF5">
    <property type="entry name" value="GLUTAMINE AMIDOTRANSFERASE YLR126C-RELATED"/>
    <property type="match status" value="1"/>
</dbReference>
<dbReference type="InterPro" id="IPR044992">
    <property type="entry name" value="ChyE-like"/>
</dbReference>
<proteinExistence type="predicted"/>
<dbReference type="InterPro" id="IPR029062">
    <property type="entry name" value="Class_I_gatase-like"/>
</dbReference>
<feature type="domain" description="Glutamine amidotransferase" evidence="1">
    <location>
        <begin position="48"/>
        <end position="194"/>
    </location>
</feature>
<reference evidence="2" key="1">
    <citation type="submission" date="2021-02" db="EMBL/GenBank/DDBJ databases">
        <authorList>
            <person name="Nowell W R."/>
        </authorList>
    </citation>
    <scope>NUCLEOTIDE SEQUENCE</scope>
</reference>
<dbReference type="EMBL" id="CAJNOE010000107">
    <property type="protein sequence ID" value="CAF0923084.1"/>
    <property type="molecule type" value="Genomic_DNA"/>
</dbReference>
<dbReference type="Proteomes" id="UP000663860">
    <property type="component" value="Unassembled WGS sequence"/>
</dbReference>
<dbReference type="Gene3D" id="3.40.50.880">
    <property type="match status" value="1"/>
</dbReference>
<organism evidence="2 4">
    <name type="scientific">Adineta steineri</name>
    <dbReference type="NCBI Taxonomy" id="433720"/>
    <lineage>
        <taxon>Eukaryota</taxon>
        <taxon>Metazoa</taxon>
        <taxon>Spiralia</taxon>
        <taxon>Gnathifera</taxon>
        <taxon>Rotifera</taxon>
        <taxon>Eurotatoria</taxon>
        <taxon>Bdelloidea</taxon>
        <taxon>Adinetida</taxon>
        <taxon>Adinetidae</taxon>
        <taxon>Adineta</taxon>
    </lineage>
</organism>
<evidence type="ECO:0000259" key="1">
    <source>
        <dbReference type="Pfam" id="PF00117"/>
    </source>
</evidence>
<sequence>MLKKVLIIQHSIGVRPAHVILFFIENNIPYEILPIFDPDYQGNFPDNDTTDYSVIVSLGGPQGTYEDDKYPYLKWEKSFLTTQLSLNTPILGICLGAQLIADCIGGHGDLGKYGYEVGYVQYELTSEGRNDPILSKVFDEQRNKPLLIMHHQDSFDLPSNASILAYTTNKYTAAFRIGSAYCVQFHPEASFKEFNEWVQRTRQNRPEAYKNLDIDEILHQAQEFETEAYKSRQLFFETWWNTIPKQ</sequence>
<dbReference type="Proteomes" id="UP000663868">
    <property type="component" value="Unassembled WGS sequence"/>
</dbReference>
<comment type="caution">
    <text evidence="2">The sequence shown here is derived from an EMBL/GenBank/DDBJ whole genome shotgun (WGS) entry which is preliminary data.</text>
</comment>
<dbReference type="Pfam" id="PF00117">
    <property type="entry name" value="GATase"/>
    <property type="match status" value="1"/>
</dbReference>
<dbReference type="SUPFAM" id="SSF52317">
    <property type="entry name" value="Class I glutamine amidotransferase-like"/>
    <property type="match status" value="1"/>
</dbReference>